<dbReference type="RefSeq" id="WP_352888012.1">
    <property type="nucleotide sequence ID" value="NZ_JBEPIJ010000004.1"/>
</dbReference>
<feature type="transmembrane region" description="Helical" evidence="7">
    <location>
        <begin position="160"/>
        <end position="184"/>
    </location>
</feature>
<feature type="transmembrane region" description="Helical" evidence="7">
    <location>
        <begin position="265"/>
        <end position="287"/>
    </location>
</feature>
<evidence type="ECO:0000256" key="6">
    <source>
        <dbReference type="ARBA" id="ARBA00023136"/>
    </source>
</evidence>
<feature type="transmembrane region" description="Helical" evidence="7">
    <location>
        <begin position="234"/>
        <end position="253"/>
    </location>
</feature>
<evidence type="ECO:0000256" key="7">
    <source>
        <dbReference type="SAM" id="Phobius"/>
    </source>
</evidence>
<name>A0ABV2A850_9GAMM</name>
<dbReference type="InterPro" id="IPR003317">
    <property type="entry name" value="Cyt-d_oxidase_su2"/>
</dbReference>
<comment type="similarity">
    <text evidence="2">Belongs to the cytochrome ubiquinol oxidase subunit 2 family.</text>
</comment>
<sequence>MDLTLILAGIIVFGVGAYVILDGFDLGVGILFPFIPDDAMRDTAINSIAPVWDGNETWLILGGAVLFAAFPVVYAVALSAFYIPIMLLLFALIFRGVAFEFRFKAKRSKHWWSRAFTGGSTLAAFAQGLLLGGVLEGVTTGPGPAGSGIALEFAGGSFDWLTPFSVITGLGVVGGYALLGATWLNMKTEDGLRDWSRAAARRALFVSLFALAVVSLYTPLKFDYIAERWFADMHWLSLSPVPLATVVVAFSLYRELKAGSHYPPFFYAIALFMLGYLGIGISLWPHILPPALTVWNSASPPQSQKFVLIALAITLPMVLIYTVYAYWVFRGKVEAGAGYTSH</sequence>
<dbReference type="NCBIfam" id="TIGR00203">
    <property type="entry name" value="cydB"/>
    <property type="match status" value="1"/>
</dbReference>
<evidence type="ECO:0000313" key="9">
    <source>
        <dbReference type="Proteomes" id="UP001465331"/>
    </source>
</evidence>
<dbReference type="EMBL" id="JBEPIJ010000004">
    <property type="protein sequence ID" value="MES0873396.1"/>
    <property type="molecule type" value="Genomic_DNA"/>
</dbReference>
<keyword evidence="6 7" id="KW-0472">Membrane</keyword>
<evidence type="ECO:0000256" key="5">
    <source>
        <dbReference type="ARBA" id="ARBA00022989"/>
    </source>
</evidence>
<feature type="transmembrane region" description="Helical" evidence="7">
    <location>
        <begin position="204"/>
        <end position="222"/>
    </location>
</feature>
<evidence type="ECO:0000313" key="8">
    <source>
        <dbReference type="EMBL" id="MES0873396.1"/>
    </source>
</evidence>
<evidence type="ECO:0000256" key="4">
    <source>
        <dbReference type="ARBA" id="ARBA00022692"/>
    </source>
</evidence>
<comment type="caution">
    <text evidence="8">The sequence shown here is derived from an EMBL/GenBank/DDBJ whole genome shotgun (WGS) entry which is preliminary data.</text>
</comment>
<organism evidence="8 9">
    <name type="scientific">Sinimarinibacterium thermocellulolyticum</name>
    <dbReference type="NCBI Taxonomy" id="3170016"/>
    <lineage>
        <taxon>Bacteria</taxon>
        <taxon>Pseudomonadati</taxon>
        <taxon>Pseudomonadota</taxon>
        <taxon>Gammaproteobacteria</taxon>
        <taxon>Nevskiales</taxon>
        <taxon>Nevskiaceae</taxon>
        <taxon>Sinimarinibacterium</taxon>
    </lineage>
</organism>
<keyword evidence="9" id="KW-1185">Reference proteome</keyword>
<feature type="transmembrane region" description="Helical" evidence="7">
    <location>
        <begin position="307"/>
        <end position="329"/>
    </location>
</feature>
<keyword evidence="3" id="KW-1003">Cell membrane</keyword>
<dbReference type="Proteomes" id="UP001465331">
    <property type="component" value="Unassembled WGS sequence"/>
</dbReference>
<proteinExistence type="inferred from homology"/>
<keyword evidence="4 7" id="KW-0812">Transmembrane</keyword>
<accession>A0ABV2A850</accession>
<protein>
    <submittedName>
        <fullName evidence="8">Cytochrome d ubiquinol oxidase subunit II</fullName>
    </submittedName>
</protein>
<dbReference type="PANTHER" id="PTHR43141">
    <property type="entry name" value="CYTOCHROME BD2 SUBUNIT II"/>
    <property type="match status" value="1"/>
</dbReference>
<reference evidence="8 9" key="1">
    <citation type="submission" date="2024-06" db="EMBL/GenBank/DDBJ databases">
        <authorList>
            <person name="Li Z."/>
            <person name="Jiang Y."/>
        </authorList>
    </citation>
    <scope>NUCLEOTIDE SEQUENCE [LARGE SCALE GENOMIC DNA]</scope>
    <source>
        <strain evidence="8 9">HSW-8</strain>
    </source>
</reference>
<evidence type="ECO:0000256" key="1">
    <source>
        <dbReference type="ARBA" id="ARBA00004651"/>
    </source>
</evidence>
<dbReference type="PANTHER" id="PTHR43141:SF4">
    <property type="entry name" value="CYTOCHROME BD2 SUBUNIT II"/>
    <property type="match status" value="1"/>
</dbReference>
<evidence type="ECO:0000256" key="2">
    <source>
        <dbReference type="ARBA" id="ARBA00007543"/>
    </source>
</evidence>
<evidence type="ECO:0000256" key="3">
    <source>
        <dbReference type="ARBA" id="ARBA00022475"/>
    </source>
</evidence>
<feature type="transmembrane region" description="Helical" evidence="7">
    <location>
        <begin position="6"/>
        <end position="35"/>
    </location>
</feature>
<comment type="subcellular location">
    <subcellularLocation>
        <location evidence="1">Cell membrane</location>
        <topology evidence="1">Multi-pass membrane protein</topology>
    </subcellularLocation>
</comment>
<feature type="transmembrane region" description="Helical" evidence="7">
    <location>
        <begin position="115"/>
        <end position="135"/>
    </location>
</feature>
<gene>
    <name evidence="8" type="primary">cydB</name>
    <name evidence="8" type="ORF">ABSH63_05150</name>
</gene>
<keyword evidence="5 7" id="KW-1133">Transmembrane helix</keyword>
<dbReference type="Pfam" id="PF02322">
    <property type="entry name" value="Cyt_bd_oxida_II"/>
    <property type="match status" value="1"/>
</dbReference>
<feature type="transmembrane region" description="Helical" evidence="7">
    <location>
        <begin position="81"/>
        <end position="103"/>
    </location>
</feature>